<reference evidence="1 2" key="1">
    <citation type="journal article" date="2023" name="Nucleic Acids Res.">
        <title>The hologenome of Daphnia magna reveals possible DNA methylation and microbiome-mediated evolution of the host genome.</title>
        <authorList>
            <person name="Chaturvedi A."/>
            <person name="Li X."/>
            <person name="Dhandapani V."/>
            <person name="Marshall H."/>
            <person name="Kissane S."/>
            <person name="Cuenca-Cambronero M."/>
            <person name="Asole G."/>
            <person name="Calvet F."/>
            <person name="Ruiz-Romero M."/>
            <person name="Marangio P."/>
            <person name="Guigo R."/>
            <person name="Rago D."/>
            <person name="Mirbahai L."/>
            <person name="Eastwood N."/>
            <person name="Colbourne J.K."/>
            <person name="Zhou J."/>
            <person name="Mallon E."/>
            <person name="Orsini L."/>
        </authorList>
    </citation>
    <scope>NUCLEOTIDE SEQUENCE [LARGE SCALE GENOMIC DNA]</scope>
    <source>
        <strain evidence="1">LRV0_1</strain>
    </source>
</reference>
<sequence>MVATCRNFELARDELVVQLLVDSENQKGTKMKKKGAVLINKEDEDEEKWFPFGSSPFYNNATRIVRFSETPELNSAILPHHGTVAF</sequence>
<name>A0ABQ9YS24_9CRUS</name>
<dbReference type="EMBL" id="JAOYFB010000001">
    <property type="protein sequence ID" value="KAK4003424.1"/>
    <property type="molecule type" value="Genomic_DNA"/>
</dbReference>
<gene>
    <name evidence="1" type="ORF">OUZ56_005190</name>
</gene>
<organism evidence="1 2">
    <name type="scientific">Daphnia magna</name>
    <dbReference type="NCBI Taxonomy" id="35525"/>
    <lineage>
        <taxon>Eukaryota</taxon>
        <taxon>Metazoa</taxon>
        <taxon>Ecdysozoa</taxon>
        <taxon>Arthropoda</taxon>
        <taxon>Crustacea</taxon>
        <taxon>Branchiopoda</taxon>
        <taxon>Diplostraca</taxon>
        <taxon>Cladocera</taxon>
        <taxon>Anomopoda</taxon>
        <taxon>Daphniidae</taxon>
        <taxon>Daphnia</taxon>
    </lineage>
</organism>
<protein>
    <submittedName>
        <fullName evidence="1">Uncharacterized protein</fullName>
    </submittedName>
</protein>
<comment type="caution">
    <text evidence="1">The sequence shown here is derived from an EMBL/GenBank/DDBJ whole genome shotgun (WGS) entry which is preliminary data.</text>
</comment>
<keyword evidence="2" id="KW-1185">Reference proteome</keyword>
<dbReference type="Proteomes" id="UP001234178">
    <property type="component" value="Unassembled WGS sequence"/>
</dbReference>
<proteinExistence type="predicted"/>
<evidence type="ECO:0000313" key="1">
    <source>
        <dbReference type="EMBL" id="KAK4003424.1"/>
    </source>
</evidence>
<evidence type="ECO:0000313" key="2">
    <source>
        <dbReference type="Proteomes" id="UP001234178"/>
    </source>
</evidence>
<accession>A0ABQ9YS24</accession>